<dbReference type="Gene3D" id="1.10.150.20">
    <property type="entry name" value="5' to 3' exonuclease, C-terminal subdomain"/>
    <property type="match status" value="1"/>
</dbReference>
<dbReference type="EC" id="2.7.7.7" evidence="2"/>
<dbReference type="InterPro" id="IPR043502">
    <property type="entry name" value="DNA/RNA_pol_sf"/>
</dbReference>
<dbReference type="InterPro" id="IPR036397">
    <property type="entry name" value="RNaseH_sf"/>
</dbReference>
<dbReference type="GO" id="GO:0006302">
    <property type="term" value="P:double-strand break repair"/>
    <property type="evidence" value="ECO:0007669"/>
    <property type="project" value="TreeGrafter"/>
</dbReference>
<evidence type="ECO:0000256" key="6">
    <source>
        <dbReference type="ARBA" id="ARBA00022705"/>
    </source>
</evidence>
<dbReference type="EMBL" id="BLWD01000002">
    <property type="protein sequence ID" value="GFN09516.1"/>
    <property type="molecule type" value="Genomic_DNA"/>
</dbReference>
<dbReference type="InterPro" id="IPR001098">
    <property type="entry name" value="DNA-dir_DNA_pol_A_palm_dom"/>
</dbReference>
<evidence type="ECO:0000313" key="12">
    <source>
        <dbReference type="EMBL" id="GFN09516.1"/>
    </source>
</evidence>
<gene>
    <name evidence="12" type="ORF">Smic_80720</name>
</gene>
<evidence type="ECO:0000259" key="11">
    <source>
        <dbReference type="SMART" id="SM00482"/>
    </source>
</evidence>
<dbReference type="InterPro" id="IPR002298">
    <property type="entry name" value="DNA_polymerase_A"/>
</dbReference>
<dbReference type="PANTHER" id="PTHR10133">
    <property type="entry name" value="DNA POLYMERASE I"/>
    <property type="match status" value="1"/>
</dbReference>
<dbReference type="Gene3D" id="1.20.1060.10">
    <property type="entry name" value="Taq DNA Polymerase, Chain T, domain 4"/>
    <property type="match status" value="1"/>
</dbReference>
<keyword evidence="7" id="KW-0239">DNA-directed DNA polymerase</keyword>
<keyword evidence="4" id="KW-0808">Transferase</keyword>
<evidence type="ECO:0000256" key="3">
    <source>
        <dbReference type="ARBA" id="ARBA00020311"/>
    </source>
</evidence>
<dbReference type="PANTHER" id="PTHR10133:SF27">
    <property type="entry name" value="DNA POLYMERASE NU"/>
    <property type="match status" value="1"/>
</dbReference>
<keyword evidence="5" id="KW-0548">Nucleotidyltransferase</keyword>
<dbReference type="InterPro" id="IPR019760">
    <property type="entry name" value="DNA-dir_DNA_pol_A_CS"/>
</dbReference>
<dbReference type="PROSITE" id="PS00447">
    <property type="entry name" value="DNA_POLYMERASE_A"/>
    <property type="match status" value="1"/>
</dbReference>
<dbReference type="AlphaFoldDB" id="A0A7J0D456"/>
<comment type="catalytic activity">
    <reaction evidence="9">
        <text>DNA(n) + a 2'-deoxyribonucleoside 5'-triphosphate = DNA(n+1) + diphosphate</text>
        <dbReference type="Rhea" id="RHEA:22508"/>
        <dbReference type="Rhea" id="RHEA-COMP:17339"/>
        <dbReference type="Rhea" id="RHEA-COMP:17340"/>
        <dbReference type="ChEBI" id="CHEBI:33019"/>
        <dbReference type="ChEBI" id="CHEBI:61560"/>
        <dbReference type="ChEBI" id="CHEBI:173112"/>
        <dbReference type="EC" id="2.7.7.7"/>
    </reaction>
</comment>
<dbReference type="GO" id="GO:0003887">
    <property type="term" value="F:DNA-directed DNA polymerase activity"/>
    <property type="evidence" value="ECO:0007669"/>
    <property type="project" value="UniProtKB-KW"/>
</dbReference>
<proteinExistence type="inferred from homology"/>
<accession>A0A7J0D456</accession>
<evidence type="ECO:0000256" key="4">
    <source>
        <dbReference type="ARBA" id="ARBA00022679"/>
    </source>
</evidence>
<dbReference type="GO" id="GO:0006261">
    <property type="term" value="P:DNA-templated DNA replication"/>
    <property type="evidence" value="ECO:0007669"/>
    <property type="project" value="InterPro"/>
</dbReference>
<evidence type="ECO:0000256" key="2">
    <source>
        <dbReference type="ARBA" id="ARBA00012417"/>
    </source>
</evidence>
<evidence type="ECO:0000256" key="8">
    <source>
        <dbReference type="ARBA" id="ARBA00023125"/>
    </source>
</evidence>
<dbReference type="RefSeq" id="WP_032754689.1">
    <property type="nucleotide sequence ID" value="NZ_BMUG01000005.1"/>
</dbReference>
<dbReference type="SUPFAM" id="SSF56672">
    <property type="entry name" value="DNA/RNA polymerases"/>
    <property type="match status" value="1"/>
</dbReference>
<dbReference type="Gene3D" id="3.30.420.10">
    <property type="entry name" value="Ribonuclease H-like superfamily/Ribonuclease H"/>
    <property type="match status" value="1"/>
</dbReference>
<dbReference type="GO" id="GO:0008408">
    <property type="term" value="F:3'-5' exonuclease activity"/>
    <property type="evidence" value="ECO:0007669"/>
    <property type="project" value="InterPro"/>
</dbReference>
<feature type="domain" description="3'-5' exonuclease" evidence="10">
    <location>
        <begin position="18"/>
        <end position="213"/>
    </location>
</feature>
<dbReference type="SMART" id="SM00474">
    <property type="entry name" value="35EXOc"/>
    <property type="match status" value="1"/>
</dbReference>
<sequence>MKYFPYTIAGDETMTRVPETAADLDEFRRWVERKARAGEMVGADTETTGLDTFSPTYRLRTVQLGDARDAFVLQVEDRPLMQEAARWALLALPRLVFHNATFDLLVLDRHLGTPLEVLGPKATDSKIVAHLYDSRPSHEGGYGLRLKELCAKDVDPSAPDTQEDLTKVFHSIGETKASGWAAIDINHPTYLAYAGLDAILVSRLLPVLEERLRSVGVAQRLVDFEHRVMLVCAKMERRGMLVDQPYVADLVGRLEEEAKLHAGKATKYGVTSVNSPKQVATALVGMGETLTETTDSGALKVDKSILLDLADLDEQWQPRGARKANPLADAVLRSKRAGKWSTSYGIAMRDGLDVNGRIHPKINSLQARTARMSISGPPLQQLPSGDWTIRRALLADPGMRIFSIDYSAVEMRVLAALANETTMKRAITEGRDLHDFTAELIWGPNFTKRHRKMGKGVGFGKVYGGGATTLSRQTGAPLAEVKTAVAAYDRVYPGVKRYSQKLQREARRDGYIVWTPVGRRLPLDRDRVYAATNYAVQSTARDVLCQAVLDMDDKGLTDYLLLLVHDEALGCAPEDIAQDVAREVAETMTMDFFGVPLDADLNDAVWGRSWGGGYMKKASTMIANDSWYAANPDEARAAERARK</sequence>
<dbReference type="GO" id="GO:0003677">
    <property type="term" value="F:DNA binding"/>
    <property type="evidence" value="ECO:0007669"/>
    <property type="project" value="UniProtKB-KW"/>
</dbReference>
<name>A0A7J0D456_STRMI</name>
<comment type="similarity">
    <text evidence="1">Belongs to the DNA polymerase type-A family.</text>
</comment>
<feature type="domain" description="DNA-directed DNA polymerase family A palm" evidence="11">
    <location>
        <begin position="386"/>
        <end position="575"/>
    </location>
</feature>
<dbReference type="Pfam" id="PF00476">
    <property type="entry name" value="DNA_pol_A"/>
    <property type="match status" value="1"/>
</dbReference>
<comment type="caution">
    <text evidence="12">The sequence shown here is derived from an EMBL/GenBank/DDBJ whole genome shotgun (WGS) entry which is preliminary data.</text>
</comment>
<reference evidence="12 13" key="1">
    <citation type="submission" date="2020-05" db="EMBL/GenBank/DDBJ databases">
        <title>Whole genome shotgun sequence of Streptomyces microflavus NBRC 13062.</title>
        <authorList>
            <person name="Komaki H."/>
            <person name="Tamura T."/>
        </authorList>
    </citation>
    <scope>NUCLEOTIDE SEQUENCE [LARGE SCALE GENOMIC DNA]</scope>
    <source>
        <strain evidence="12 13">NBRC 13062</strain>
    </source>
</reference>
<dbReference type="InterPro" id="IPR012337">
    <property type="entry name" value="RNaseH-like_sf"/>
</dbReference>
<dbReference type="SUPFAM" id="SSF53098">
    <property type="entry name" value="Ribonuclease H-like"/>
    <property type="match status" value="1"/>
</dbReference>
<dbReference type="Proteomes" id="UP000498740">
    <property type="component" value="Unassembled WGS sequence"/>
</dbReference>
<dbReference type="Gene3D" id="3.30.70.370">
    <property type="match status" value="1"/>
</dbReference>
<evidence type="ECO:0000259" key="10">
    <source>
        <dbReference type="SMART" id="SM00474"/>
    </source>
</evidence>
<dbReference type="SMART" id="SM00482">
    <property type="entry name" value="POLAc"/>
    <property type="match status" value="1"/>
</dbReference>
<dbReference type="InterPro" id="IPR002562">
    <property type="entry name" value="3'-5'_exonuclease_dom"/>
</dbReference>
<evidence type="ECO:0000256" key="9">
    <source>
        <dbReference type="ARBA" id="ARBA00049244"/>
    </source>
</evidence>
<dbReference type="PRINTS" id="PR00868">
    <property type="entry name" value="DNAPOLI"/>
</dbReference>
<protein>
    <recommendedName>
        <fullName evidence="3">DNA polymerase I</fullName>
        <ecNumber evidence="2">2.7.7.7</ecNumber>
    </recommendedName>
</protein>
<evidence type="ECO:0000256" key="5">
    <source>
        <dbReference type="ARBA" id="ARBA00022695"/>
    </source>
</evidence>
<keyword evidence="6" id="KW-0235">DNA replication</keyword>
<evidence type="ECO:0000256" key="7">
    <source>
        <dbReference type="ARBA" id="ARBA00022932"/>
    </source>
</evidence>
<dbReference type="Pfam" id="PF01612">
    <property type="entry name" value="DNA_pol_A_exo1"/>
    <property type="match status" value="1"/>
</dbReference>
<evidence type="ECO:0000256" key="1">
    <source>
        <dbReference type="ARBA" id="ARBA00007705"/>
    </source>
</evidence>
<organism evidence="12 13">
    <name type="scientific">Streptomyces microflavus</name>
    <name type="common">Streptomyces lipmanii</name>
    <dbReference type="NCBI Taxonomy" id="1919"/>
    <lineage>
        <taxon>Bacteria</taxon>
        <taxon>Bacillati</taxon>
        <taxon>Actinomycetota</taxon>
        <taxon>Actinomycetes</taxon>
        <taxon>Kitasatosporales</taxon>
        <taxon>Streptomycetaceae</taxon>
        <taxon>Streptomyces</taxon>
    </lineage>
</organism>
<evidence type="ECO:0000313" key="13">
    <source>
        <dbReference type="Proteomes" id="UP000498740"/>
    </source>
</evidence>
<keyword evidence="8" id="KW-0238">DNA-binding</keyword>